<evidence type="ECO:0000256" key="2">
    <source>
        <dbReference type="ARBA" id="ARBA00008066"/>
    </source>
</evidence>
<dbReference type="EMBL" id="GEZM01029659">
    <property type="protein sequence ID" value="JAV86007.1"/>
    <property type="molecule type" value="Transcribed_RNA"/>
</dbReference>
<name>A0A1Y1MJW2_PHOPY</name>
<keyword evidence="8" id="KW-0968">Cytoplasmic vesicle</keyword>
<sequence length="254" mass="28235">MSSRFGSMRIPPVSAAINVAWQTLRQQMPEKSPTPAQPNERVRFAQVNHTSTSEHHELSNISTNQWSPSEKSPTENTFNQGYQSGGDEPKKRQSFSSLDISEDDFVEGKSDVKINEYQAAWNVTNAIQGMFIVSLPFAVLRGGYWAIAAMIGVAYICCYTGKILVECLYEFDVQTGKQIRVRDSYVSIAKECFGKKYGAKVVNAAQIIELLMTCILYVVVCGDLMIGSFPNGAIDTRSWMMLIGIVLLPLGIKR</sequence>
<dbReference type="PANTHER" id="PTHR22950">
    <property type="entry name" value="AMINO ACID TRANSPORTER"/>
    <property type="match status" value="1"/>
</dbReference>
<dbReference type="InterPro" id="IPR013057">
    <property type="entry name" value="AA_transpt_TM"/>
</dbReference>
<evidence type="ECO:0000256" key="5">
    <source>
        <dbReference type="ARBA" id="ARBA00022775"/>
    </source>
</evidence>
<evidence type="ECO:0000256" key="1">
    <source>
        <dbReference type="ARBA" id="ARBA00004439"/>
    </source>
</evidence>
<accession>A0A1Y1MJW2</accession>
<keyword evidence="4 10" id="KW-0812">Transmembrane</keyword>
<dbReference type="PANTHER" id="PTHR22950:SF689">
    <property type="entry name" value="VESICULAR INHIBITORY AMINO ACID TRANSPORTER"/>
    <property type="match status" value="1"/>
</dbReference>
<dbReference type="Pfam" id="PF01490">
    <property type="entry name" value="Aa_trans"/>
    <property type="match status" value="1"/>
</dbReference>
<feature type="compositionally biased region" description="Polar residues" evidence="9">
    <location>
        <begin position="59"/>
        <end position="82"/>
    </location>
</feature>
<evidence type="ECO:0000256" key="3">
    <source>
        <dbReference type="ARBA" id="ARBA00022448"/>
    </source>
</evidence>
<feature type="transmembrane region" description="Helical" evidence="10">
    <location>
        <begin position="210"/>
        <end position="230"/>
    </location>
</feature>
<evidence type="ECO:0000256" key="10">
    <source>
        <dbReference type="SAM" id="Phobius"/>
    </source>
</evidence>
<evidence type="ECO:0000313" key="12">
    <source>
        <dbReference type="EMBL" id="JAV86004.1"/>
    </source>
</evidence>
<feature type="transmembrane region" description="Helical" evidence="10">
    <location>
        <begin position="144"/>
        <end position="165"/>
    </location>
</feature>
<reference evidence="12" key="1">
    <citation type="journal article" date="2016" name="Sci. Rep.">
        <title>Molecular characterization of firefly nuptial gifts: a multi-omics approach sheds light on postcopulatory sexual selection.</title>
        <authorList>
            <person name="Al-Wathiqui N."/>
            <person name="Fallon T.R."/>
            <person name="South A."/>
            <person name="Weng J.K."/>
            <person name="Lewis S.M."/>
        </authorList>
    </citation>
    <scope>NUCLEOTIDE SEQUENCE</scope>
</reference>
<dbReference type="GO" id="GO:0005774">
    <property type="term" value="C:vacuolar membrane"/>
    <property type="evidence" value="ECO:0007669"/>
    <property type="project" value="TreeGrafter"/>
</dbReference>
<keyword evidence="7 10" id="KW-0472">Membrane</keyword>
<dbReference type="GO" id="GO:0015179">
    <property type="term" value="F:L-amino acid transmembrane transporter activity"/>
    <property type="evidence" value="ECO:0007669"/>
    <property type="project" value="TreeGrafter"/>
</dbReference>
<feature type="region of interest" description="Disordered" evidence="9">
    <location>
        <begin position="24"/>
        <end position="95"/>
    </location>
</feature>
<evidence type="ECO:0000259" key="11">
    <source>
        <dbReference type="Pfam" id="PF01490"/>
    </source>
</evidence>
<protein>
    <recommendedName>
        <fullName evidence="11">Amino acid transporter transmembrane domain-containing protein</fullName>
    </recommendedName>
</protein>
<evidence type="ECO:0000256" key="4">
    <source>
        <dbReference type="ARBA" id="ARBA00022692"/>
    </source>
</evidence>
<keyword evidence="5" id="KW-0532">Neurotransmitter transport</keyword>
<keyword evidence="3" id="KW-0813">Transport</keyword>
<organism evidence="12">
    <name type="scientific">Photinus pyralis</name>
    <name type="common">Common eastern firefly</name>
    <name type="synonym">Lampyris pyralis</name>
    <dbReference type="NCBI Taxonomy" id="7054"/>
    <lineage>
        <taxon>Eukaryota</taxon>
        <taxon>Metazoa</taxon>
        <taxon>Ecdysozoa</taxon>
        <taxon>Arthropoda</taxon>
        <taxon>Hexapoda</taxon>
        <taxon>Insecta</taxon>
        <taxon>Pterygota</taxon>
        <taxon>Neoptera</taxon>
        <taxon>Endopterygota</taxon>
        <taxon>Coleoptera</taxon>
        <taxon>Polyphaga</taxon>
        <taxon>Elateriformia</taxon>
        <taxon>Elateroidea</taxon>
        <taxon>Lampyridae</taxon>
        <taxon>Lampyrinae</taxon>
        <taxon>Photinus</taxon>
    </lineage>
</organism>
<evidence type="ECO:0000256" key="6">
    <source>
        <dbReference type="ARBA" id="ARBA00022989"/>
    </source>
</evidence>
<dbReference type="AlphaFoldDB" id="A0A1Y1MJW2"/>
<dbReference type="GO" id="GO:0006836">
    <property type="term" value="P:neurotransmitter transport"/>
    <property type="evidence" value="ECO:0007669"/>
    <property type="project" value="UniProtKB-KW"/>
</dbReference>
<comment type="subcellular location">
    <subcellularLocation>
        <location evidence="1">Cytoplasmic vesicle membrane</location>
        <topology evidence="1">Multi-pass membrane protein</topology>
    </subcellularLocation>
</comment>
<feature type="transmembrane region" description="Helical" evidence="10">
    <location>
        <begin position="236"/>
        <end position="252"/>
    </location>
</feature>
<dbReference type="GO" id="GO:0030659">
    <property type="term" value="C:cytoplasmic vesicle membrane"/>
    <property type="evidence" value="ECO:0007669"/>
    <property type="project" value="UniProtKB-SubCell"/>
</dbReference>
<keyword evidence="6 10" id="KW-1133">Transmembrane helix</keyword>
<evidence type="ECO:0000256" key="9">
    <source>
        <dbReference type="SAM" id="MobiDB-lite"/>
    </source>
</evidence>
<evidence type="ECO:0000256" key="7">
    <source>
        <dbReference type="ARBA" id="ARBA00023136"/>
    </source>
</evidence>
<evidence type="ECO:0000256" key="8">
    <source>
        <dbReference type="ARBA" id="ARBA00023329"/>
    </source>
</evidence>
<dbReference type="EMBL" id="GEZM01029660">
    <property type="protein sequence ID" value="JAV86004.1"/>
    <property type="molecule type" value="Transcribed_RNA"/>
</dbReference>
<comment type="similarity">
    <text evidence="2">Belongs to the amino acid/polyamine transporter 2 family.</text>
</comment>
<feature type="domain" description="Amino acid transporter transmembrane" evidence="11">
    <location>
        <begin position="117"/>
        <end position="252"/>
    </location>
</feature>
<proteinExistence type="inferred from homology"/>